<name>A0A0A2C6I1_PROMR</name>
<reference evidence="2" key="1">
    <citation type="journal article" date="2014" name="Sci. Data">
        <title>Genomes of diverse isolates of the marine cyanobacterium Prochlorococcus.</title>
        <authorList>
            <person name="Biller S."/>
            <person name="Berube P."/>
            <person name="Thompson J."/>
            <person name="Kelly L."/>
            <person name="Roggensack S."/>
            <person name="Awad L."/>
            <person name="Roache-Johnson K."/>
            <person name="Ding H."/>
            <person name="Giovannoni S.J."/>
            <person name="Moore L.R."/>
            <person name="Chisholm S.W."/>
        </authorList>
    </citation>
    <scope>NUCLEOTIDE SEQUENCE [LARGE SCALE GENOMIC DNA]</scope>
    <source>
        <strain evidence="2">PAC1</strain>
    </source>
</reference>
<gene>
    <name evidence="1" type="ORF">EV03_0285</name>
</gene>
<organism evidence="1 2">
    <name type="scientific">Prochlorococcus marinus str. PAC1</name>
    <dbReference type="NCBI Taxonomy" id="59924"/>
    <lineage>
        <taxon>Bacteria</taxon>
        <taxon>Bacillati</taxon>
        <taxon>Cyanobacteriota</taxon>
        <taxon>Cyanophyceae</taxon>
        <taxon>Synechococcales</taxon>
        <taxon>Prochlorococcaceae</taxon>
        <taxon>Prochlorococcus</taxon>
    </lineage>
</organism>
<dbReference type="EMBL" id="JNAX01000004">
    <property type="protein sequence ID" value="KGG21966.1"/>
    <property type="molecule type" value="Genomic_DNA"/>
</dbReference>
<comment type="caution">
    <text evidence="1">The sequence shown here is derived from an EMBL/GenBank/DDBJ whole genome shotgun (WGS) entry which is preliminary data.</text>
</comment>
<evidence type="ECO:0000313" key="2">
    <source>
        <dbReference type="Proteomes" id="UP000030392"/>
    </source>
</evidence>
<evidence type="ECO:0000313" key="1">
    <source>
        <dbReference type="EMBL" id="KGG21966.1"/>
    </source>
</evidence>
<proteinExistence type="predicted"/>
<dbReference type="Proteomes" id="UP000030392">
    <property type="component" value="Unassembled WGS sequence"/>
</dbReference>
<dbReference type="RefSeq" id="WP_193743087.1">
    <property type="nucleotide sequence ID" value="NZ_CP138967.1"/>
</dbReference>
<protein>
    <submittedName>
        <fullName evidence="1">Uncharacterized protein</fullName>
    </submittedName>
</protein>
<dbReference type="AlphaFoldDB" id="A0A0A2C6I1"/>
<accession>A0A0A2C6I1</accession>
<sequence>MGDEQIQDLVKTLEERMLEVDLLNQISLACEWKEWFLPPVESDVLYVSEVLKNEI</sequence>